<dbReference type="InParanoid" id="K1W257"/>
<evidence type="ECO:0000313" key="1">
    <source>
        <dbReference type="EMBL" id="EKD03013.1"/>
    </source>
</evidence>
<comment type="caution">
    <text evidence="1">The sequence shown here is derived from an EMBL/GenBank/DDBJ whole genome shotgun (WGS) entry which is preliminary data.</text>
</comment>
<reference evidence="1 2" key="1">
    <citation type="journal article" date="2012" name="Eukaryot. Cell">
        <title>Genome sequence of the Trichosporon asahii environmental strain CBS 8904.</title>
        <authorList>
            <person name="Yang R.Y."/>
            <person name="Li H.T."/>
            <person name="Zhu H."/>
            <person name="Zhou G.P."/>
            <person name="Wang M."/>
            <person name="Wang L."/>
        </authorList>
    </citation>
    <scope>NUCLEOTIDE SEQUENCE [LARGE SCALE GENOMIC DNA]</scope>
    <source>
        <strain evidence="1 2">CBS 8904</strain>
    </source>
</reference>
<keyword evidence="2" id="KW-1185">Reference proteome</keyword>
<name>K1W257_TRIAC</name>
<dbReference type="AlphaFoldDB" id="K1W257"/>
<sequence length="343" mass="38447">MSTYIIGDNSGGKYIPGKDGKAAEETLKLPTHFLDTDKDADLLGLRLLHDRGAVYTYMKEGSDWKKKPAMGATGSDPVIKNFEKWDGDDYETAYAVVPYTTHTECMVGFGSRKMWLNNGKEMKSQKVSDGSDNNNIELRDGTVVIALSGFSPNGRFYLYAVKADEMLAAKDGERLDELVFDPPGDETKDLKLVSSDNRCLLWNKSNNAVYELIFKDIKTQPTSNVIWDSENDPVTNIFGGTDGRFAICTTMGQYLLNGDKLEKLDIPDKYIDGETDRFLLGDAWELFFGWDAILGRGKTKELKEWTEIKLPKDASGKEGPFEPGYMQHLWAAPKAWAFRVHGE</sequence>
<protein>
    <submittedName>
        <fullName evidence="1">Uncharacterized protein</fullName>
    </submittedName>
</protein>
<proteinExistence type="predicted"/>
<accession>K1W257</accession>
<gene>
    <name evidence="1" type="ORF">A1Q2_02668</name>
</gene>
<dbReference type="Proteomes" id="UP000006757">
    <property type="component" value="Unassembled WGS sequence"/>
</dbReference>
<evidence type="ECO:0000313" key="2">
    <source>
        <dbReference type="Proteomes" id="UP000006757"/>
    </source>
</evidence>
<dbReference type="HOGENOM" id="CLU_068526_0_0_1"/>
<dbReference type="EMBL" id="AMBO01000270">
    <property type="protein sequence ID" value="EKD03013.1"/>
    <property type="molecule type" value="Genomic_DNA"/>
</dbReference>
<organism evidence="1 2">
    <name type="scientific">Trichosporon asahii var. asahii (strain CBS 8904)</name>
    <name type="common">Yeast</name>
    <dbReference type="NCBI Taxonomy" id="1220162"/>
    <lineage>
        <taxon>Eukaryota</taxon>
        <taxon>Fungi</taxon>
        <taxon>Dikarya</taxon>
        <taxon>Basidiomycota</taxon>
        <taxon>Agaricomycotina</taxon>
        <taxon>Tremellomycetes</taxon>
        <taxon>Trichosporonales</taxon>
        <taxon>Trichosporonaceae</taxon>
        <taxon>Trichosporon</taxon>
    </lineage>
</organism>